<comment type="similarity">
    <text evidence="1">Belongs to the acetyltransferase family.</text>
</comment>
<protein>
    <submittedName>
        <fullName evidence="6 7">Diamine acetyltransferase 2-like</fullName>
    </submittedName>
</protein>
<dbReference type="PANTHER" id="PTHR10545:SF29">
    <property type="entry name" value="GH14572P-RELATED"/>
    <property type="match status" value="1"/>
</dbReference>
<evidence type="ECO:0000313" key="5">
    <source>
        <dbReference type="Proteomes" id="UP000504618"/>
    </source>
</evidence>
<keyword evidence="3" id="KW-0012">Acyltransferase</keyword>
<dbReference type="AlphaFoldDB" id="A0A6J1QTY3"/>
<gene>
    <name evidence="7" type="primary">LOC112463650</name>
    <name evidence="6" type="synonym">LOC112452638</name>
</gene>
<dbReference type="PANTHER" id="PTHR10545">
    <property type="entry name" value="DIAMINE N-ACETYLTRANSFERASE"/>
    <property type="match status" value="1"/>
</dbReference>
<dbReference type="Pfam" id="PF00583">
    <property type="entry name" value="Acetyltransf_1"/>
    <property type="match status" value="1"/>
</dbReference>
<feature type="domain" description="N-acetyltransferase" evidence="4">
    <location>
        <begin position="1"/>
        <end position="80"/>
    </location>
</feature>
<dbReference type="RefSeq" id="XP_024868725.1">
    <property type="nucleotide sequence ID" value="XM_025012957.1"/>
</dbReference>
<dbReference type="SUPFAM" id="SSF55729">
    <property type="entry name" value="Acyl-CoA N-acyltransferases (Nat)"/>
    <property type="match status" value="1"/>
</dbReference>
<dbReference type="RefSeq" id="XP_024885917.1">
    <property type="nucleotide sequence ID" value="XM_025030149.1"/>
</dbReference>
<dbReference type="Gene3D" id="3.40.630.30">
    <property type="match status" value="1"/>
</dbReference>
<dbReference type="Proteomes" id="UP000504618">
    <property type="component" value="Unplaced"/>
</dbReference>
<dbReference type="InterPro" id="IPR016181">
    <property type="entry name" value="Acyl_CoA_acyltransferase"/>
</dbReference>
<evidence type="ECO:0000313" key="6">
    <source>
        <dbReference type="RefSeq" id="XP_024868725.1"/>
    </source>
</evidence>
<reference evidence="6 7" key="1">
    <citation type="submission" date="2025-04" db="UniProtKB">
        <authorList>
            <consortium name="RefSeq"/>
        </authorList>
    </citation>
    <scope>IDENTIFICATION</scope>
    <source>
        <tissue evidence="6 7">Whole body</tissue>
    </source>
</reference>
<dbReference type="OrthoDB" id="7305308at2759"/>
<accession>A0A6J1QTY3</accession>
<keyword evidence="2" id="KW-0808">Transferase</keyword>
<dbReference type="GO" id="GO:0008080">
    <property type="term" value="F:N-acetyltransferase activity"/>
    <property type="evidence" value="ECO:0007669"/>
    <property type="project" value="UniProtKB-ARBA"/>
</dbReference>
<organism evidence="5 7">
    <name type="scientific">Temnothorax curvispinosus</name>
    <dbReference type="NCBI Taxonomy" id="300111"/>
    <lineage>
        <taxon>Eukaryota</taxon>
        <taxon>Metazoa</taxon>
        <taxon>Ecdysozoa</taxon>
        <taxon>Arthropoda</taxon>
        <taxon>Hexapoda</taxon>
        <taxon>Insecta</taxon>
        <taxon>Pterygota</taxon>
        <taxon>Neoptera</taxon>
        <taxon>Endopterygota</taxon>
        <taxon>Hymenoptera</taxon>
        <taxon>Apocrita</taxon>
        <taxon>Aculeata</taxon>
        <taxon>Formicoidea</taxon>
        <taxon>Formicidae</taxon>
        <taxon>Myrmicinae</taxon>
        <taxon>Temnothorax</taxon>
    </lineage>
</organism>
<proteinExistence type="inferred from homology"/>
<evidence type="ECO:0000256" key="1">
    <source>
        <dbReference type="ARBA" id="ARBA00008694"/>
    </source>
</evidence>
<keyword evidence="5" id="KW-1185">Reference proteome</keyword>
<name>A0A6J1QTY3_9HYME</name>
<dbReference type="PROSITE" id="PS51186">
    <property type="entry name" value="GNAT"/>
    <property type="match status" value="1"/>
</dbReference>
<dbReference type="InterPro" id="IPR051016">
    <property type="entry name" value="Diverse_Substrate_AcTransf"/>
</dbReference>
<dbReference type="CDD" id="cd04301">
    <property type="entry name" value="NAT_SF"/>
    <property type="match status" value="1"/>
</dbReference>
<evidence type="ECO:0000256" key="3">
    <source>
        <dbReference type="ARBA" id="ARBA00023315"/>
    </source>
</evidence>
<sequence length="83" mass="9488">MYLGDIYVKPDFRGKHVGSMLLKAVAKEAVENGCHKLDFVVLNWNPAQEFYKRFGASDVTVNDQWHSYYISEGDLKKIASDCE</sequence>
<evidence type="ECO:0000313" key="7">
    <source>
        <dbReference type="RefSeq" id="XP_024885917.1"/>
    </source>
</evidence>
<evidence type="ECO:0000256" key="2">
    <source>
        <dbReference type="ARBA" id="ARBA00022679"/>
    </source>
</evidence>
<evidence type="ECO:0000259" key="4">
    <source>
        <dbReference type="PROSITE" id="PS51186"/>
    </source>
</evidence>
<dbReference type="GeneID" id="112463650"/>
<dbReference type="InterPro" id="IPR000182">
    <property type="entry name" value="GNAT_dom"/>
</dbReference>